<evidence type="ECO:0000313" key="2">
    <source>
        <dbReference type="Proteomes" id="UP001234297"/>
    </source>
</evidence>
<dbReference type="Proteomes" id="UP001234297">
    <property type="component" value="Chromosome 1"/>
</dbReference>
<proteinExistence type="predicted"/>
<dbReference type="EMBL" id="CM056809">
    <property type="protein sequence ID" value="KAJ8648740.1"/>
    <property type="molecule type" value="Genomic_DNA"/>
</dbReference>
<protein>
    <submittedName>
        <fullName evidence="1">Uncharacterized protein</fullName>
    </submittedName>
</protein>
<organism evidence="1 2">
    <name type="scientific">Persea americana</name>
    <name type="common">Avocado</name>
    <dbReference type="NCBI Taxonomy" id="3435"/>
    <lineage>
        <taxon>Eukaryota</taxon>
        <taxon>Viridiplantae</taxon>
        <taxon>Streptophyta</taxon>
        <taxon>Embryophyta</taxon>
        <taxon>Tracheophyta</taxon>
        <taxon>Spermatophyta</taxon>
        <taxon>Magnoliopsida</taxon>
        <taxon>Magnoliidae</taxon>
        <taxon>Laurales</taxon>
        <taxon>Lauraceae</taxon>
        <taxon>Persea</taxon>
    </lineage>
</organism>
<reference evidence="1 2" key="1">
    <citation type="journal article" date="2022" name="Hortic Res">
        <title>A haplotype resolved chromosomal level avocado genome allows analysis of novel avocado genes.</title>
        <authorList>
            <person name="Nath O."/>
            <person name="Fletcher S.J."/>
            <person name="Hayward A."/>
            <person name="Shaw L.M."/>
            <person name="Masouleh A.K."/>
            <person name="Furtado A."/>
            <person name="Henry R.J."/>
            <person name="Mitter N."/>
        </authorList>
    </citation>
    <scope>NUCLEOTIDE SEQUENCE [LARGE SCALE GENOMIC DNA]</scope>
    <source>
        <strain evidence="2">cv. Hass</strain>
    </source>
</reference>
<evidence type="ECO:0000313" key="1">
    <source>
        <dbReference type="EMBL" id="KAJ8648740.1"/>
    </source>
</evidence>
<accession>A0ACC2MTK4</accession>
<name>A0ACC2MTK4_PERAE</name>
<sequence length="151" mass="16947">MKGMKGSFLKKLKSIGQIGSLKPRRVLQVTASDGFLDHFPPNSGQVLRFPDSGQVFKAPPVHKTTQPEPDISELLKDLGEEDEEIEHYIGTFDKQNIRPPEPPKVLIPSKENSGVENRNLHQRPLSETSSFRRPDMNSVTLFDPDLLAIFS</sequence>
<comment type="caution">
    <text evidence="1">The sequence shown here is derived from an EMBL/GenBank/DDBJ whole genome shotgun (WGS) entry which is preliminary data.</text>
</comment>
<keyword evidence="2" id="KW-1185">Reference proteome</keyword>
<gene>
    <name evidence="1" type="ORF">MRB53_001763</name>
</gene>